<evidence type="ECO:0000313" key="1">
    <source>
        <dbReference type="EMBL" id="PSY39089.1"/>
    </source>
</evidence>
<accession>A0ABX5HDB8</accession>
<organism evidence="1 2">
    <name type="scientific">Escherichia albertii</name>
    <dbReference type="NCBI Taxonomy" id="208962"/>
    <lineage>
        <taxon>Bacteria</taxon>
        <taxon>Pseudomonadati</taxon>
        <taxon>Pseudomonadota</taxon>
        <taxon>Gammaproteobacteria</taxon>
        <taxon>Enterobacterales</taxon>
        <taxon>Enterobacteriaceae</taxon>
        <taxon>Escherichia</taxon>
    </lineage>
</organism>
<dbReference type="InterPro" id="IPR021407">
    <property type="entry name" value="DUF2544"/>
</dbReference>
<comment type="caution">
    <text evidence="1">The sequence shown here is derived from an EMBL/GenBank/DDBJ whole genome shotgun (WGS) entry which is preliminary data.</text>
</comment>
<name>A0ABX5HDB8_ESCAL</name>
<dbReference type="EMBL" id="PYQT01000037">
    <property type="protein sequence ID" value="PSY39089.1"/>
    <property type="molecule type" value="Genomic_DNA"/>
</dbReference>
<gene>
    <name evidence="1" type="ORF">C7B09_22080</name>
</gene>
<keyword evidence="2" id="KW-1185">Reference proteome</keyword>
<proteinExistence type="predicted"/>
<dbReference type="Pfam" id="PF11245">
    <property type="entry name" value="DUF2544"/>
    <property type="match status" value="1"/>
</dbReference>
<evidence type="ECO:0000313" key="2">
    <source>
        <dbReference type="Proteomes" id="UP000240382"/>
    </source>
</evidence>
<dbReference type="Proteomes" id="UP000240382">
    <property type="component" value="Unassembled WGS sequence"/>
</dbReference>
<reference evidence="1 2" key="1">
    <citation type="submission" date="2018-03" db="EMBL/GenBank/DDBJ databases">
        <title>Whole Genome Sequencing of Escherichia coli isolates from wildlife.</title>
        <authorList>
            <person name="Whitehouse C.A."/>
            <person name="Lacher D.W."/>
            <person name="Mammel M.K."/>
            <person name="Barnaba T."/>
            <person name="Lorch J.M."/>
        </authorList>
    </citation>
    <scope>NUCLEOTIDE SEQUENCE [LARGE SCALE GENOMIC DNA]</scope>
    <source>
        <strain evidence="1 2">20507-2</strain>
    </source>
</reference>
<protein>
    <submittedName>
        <fullName evidence="1">DUF2544 domain-containing protein</fullName>
    </submittedName>
</protein>
<sequence length="247" mass="27521">MGYSTYATVVTYYLDILTPEGMEKGVYTQPSSMLSTGDLKLLSWSGPGTAPVMRVESVDDGNSCPGLSQYDSQIPTDWQCYDMKIGVYYDGDLHGCPWLVTTRIDSIIPKYSSFGPYMGPVANQSTCPAEPLGPYDVSWDENRVVRSTQLTLQSTGGVIERTLYTYLMKDNQLCDGGQMDDRGKYCRFVAQQITFTASGCDNAKVTVTPNRHSVFDKQLHDMVVHVDTSSMQPFDSTCRFTYVLNMI</sequence>